<dbReference type="FunFam" id="3.50.50.60:FF:000004">
    <property type="entry name" value="protein-methionine sulfoxide oxidase MICAL2 isoform X1"/>
    <property type="match status" value="1"/>
</dbReference>
<comment type="subcellular location">
    <subcellularLocation>
        <location evidence="2">Cytoplasm</location>
    </subcellularLocation>
</comment>
<dbReference type="InterPro" id="IPR036188">
    <property type="entry name" value="FAD/NAD-bd_sf"/>
</dbReference>
<evidence type="ECO:0000256" key="10">
    <source>
        <dbReference type="ARBA" id="ARBA00022857"/>
    </source>
</evidence>
<sequence>MDRHSGGGPPPHLRGRPVSGKDAANANEYFEPFLNATTLKNILGYHRSMCEFLHLKPNVFTHFYPKLKANLTSWRAKALWKKFDLRASHKCYAKGKACSGTKVLVIGAGPCGLRTAIEAQLLGAKVVVVEKRDRLSRNNVLHLWPFVIEDLRMLGAKKFFGKFCAGAIDHISIRQLQCILLKVALLLGVEVHTEVSFVNLIEPNASNKTGWKADIKPDNHPVSQYEFDVIIGADGKRNTLQGFKRKEFRGKLAIAITANFINKKTEAEARVEEISGVAFIFNQKFFKDLQEGTRIDLENIVYYKDDTHYFVMTAKKASLLEKGVIKQDLADTEKLLAPDNVNREKLHQYAREAADFSTNYQMPDLEFAVNHYGLPDVAMFDFTSMYAAEYASKVVERNGHRLLMILVGDSLLEPFWPTGSGCARGFLSSLDAAWAIRSYSTGLMTPLDVLAERESIYRLLAQTTPDNLNKDWKAYTLDPATRYPNLNKTVVLPHQTVCLYDTDNPESVEKMKRASLDANTKHDHVSKKRRRGGVDNEVLLSWLSHQLRDHDDITITDIPSVFQGGKALSAIIHHYRPDLLDYSAIKDNEPGQCNQHAMDILEKDLGIPPFMTGEEITNTQDYLAMTTYLTQVYDTFRGEIPHIKHPKLKIKPLSTKPTNQSSIPTLQKTSAHLSHDDLTTSKEILKKRSVKREISRLAKSTSEKSILDDKESRKKGHLTSPQIDLTYADLDHCTKKKKHLQLLENGSQKNVKRIESRNVAVSVNLMPKRKIKLKKTKLSIIPESTDEKLSEQQDKLEHKSSKEDKPMKRYRPLLQSQTFFVASIENSPHQLQRHHLRSKAKMKTLKSSLGLKYFNPLQIIRRHLSTKKAQIKSLLAKPCQSNSKIVENVPKIQSVKSEVVDLKDEVNLCPSTSGKSIKIQIIQRTSKDKITLQNVEFKSSLNLVKITSRSCVSKRFSGRRFEKLPQLVENEENLKVEQIFLNKDIHSASNYSSKIESTSNSLHFNGARVNLGSCNLRKFRETPEKIPVPLTCADLQIIDALGVKSTPFKRKCHGKCNDSTRRQKFRPQNAIFYGAKRRDKLSMAYLDDCDSISPQSFSRVQNWISQHDFKDEVKKDPDDDTLFTCEIVSDMTSVTQARARAKGDYDDVKVEARTDEVKCESPVTSAEDLAELMRNLKQDKSINSSRPATKFTQYNSKAASLPPIAFPAIIEARESGELPPDTNKRSEFSIKSIKTAHQQQTAMNNAQLSRPSSRHKRHADLTLQKPSSAERKQRKRRTLERIGPSVEDRQKVLEEIVANRQDRMNKRKQHRQRQTEQFIKSMQMLHANAKPDKSEPFEDYSIFLYRQTAPKFKDRVKDLEKQFTYVPDYDNRATGMKPLANTNADEDIASKIRSLEDKWSNPQPVEKKPKDLLRAIGKIETSDWNIKQIEKKILENKLGKPSTTVDKERVPRWSREEFVARQTKMENKRLERQDSSEAKYADIDKNIKQLELKLKEGTTRELGQNKVASITEKLVSKVPQEIEKPVEKVQAKPVNLPIKSGSEFCHFCNKKVYLVEKICAEGRFFHNGCFKCQYCHIQLRLGSYMFDRDGQFGHRFFCSQHYGMPGELPRPAKVSRKPSHRGARDISRSPSKRLMSGVAGVDLLDKVRTPERIEFSNISRDVSSEDEPLSQMDEDEWTDKNFGASCNELDESDGDSSSSLGTDSDDEDAYDDALEQPVTKEGTLKLAERWKKIYSKGKHSDLDAYSSSDDNSYYENSSDDSDSDTATEGEEEIRARELRKQEVRVEPPVVQTDTGTDTEMVSDESSSESSEIQNSATEISTDSEFAQDEPTPTREIPAIALNDVFVTKTRGSGHVSDLPRRIQVTSSFLQRPLDAAPHPTPTPLKPAPYALNRTQSTGGIAAKVSLELKKRYLLGESGTNSIQKSGSASALDSKFKNFQNTISNCQRMLKPAVEPSASMQMFCTKLDERLSPSGTTPPLPPPDITITTITEQSPGDGESDKQRESFNRETYTCRPVVVEPLQSSDSLSASSSDEAPTSPNFRFDSIPRVEIHAVKDSNREDIALDSLSQVPSEQPKNVAGERKVLNQPKSLPNLEHVLPDIHRALHVRVRSDKEDSPDENKSGKTTLSGKSSPDATAALTETELSDWARDENVSDSIEFDFSQDLEKKRVVNIAKLSEFDEAINEHVCGKDSKEAVNKTILASAVNDLDSIEYMDTGTETSSEDGIGNSQDGYVLFKNEDDVAEDSLNPQINEILEARNIYLRNKETDKRDLYLADSVRDEKHSYEKVEVKSTESKPADNEEDSLVVVETGTTTEENTCSDSTVKNVTEIANDSKESRNKPSLKIENLQKQRLEEKLAKVKAEQALLKEQQLKQSSQKENIENNIQYEEHCQRLQSKVEFGNAKDSIDIRKSRRRSKSDSPQKPDLIREEKERHSPPKDITLNLSPVVRPDILYKKENIKKERDVNQKLVQEMVMNKMKAENKSLERKKRNRANVGSLSPCRPYSVQKSNTTDIVTQINLSNLDKSNKNDSLASSTYATPDLLTNSMTLQHAQTVSAVPDINSSTEKYETPMTSTPAKQHLSRPLSVFSDTHRKPPETPLTTLDNYSMPDIRKQLFSEDFKTPKAPPRYNRPSIIRTAEKLKEDARARARLLSNEDLGLSPDDKLIKLREKIGKKSKENNLITDTHVQESIESLVMNTERRNSLLYSNDTLTKKRNNSFRRSMSGDSEVGSKGLSVSDMRPKSISEIPKNLSVSKSRNIESDSKKACKSDPNLLDTQGPKKKSKDRERRKSITKLIVGIFAKKSPTSNGTKSLFAKLSPKSKAISKSLSSLDWSKHETAIEESLKRKCLSENNIERRELTPPPIPPLPEHYIMKATDESSDGENIDWTFAGQGSYDTLDKSINLETSMASLTSRKSLKAKKASRQAQLKRHRMAQEIQRKLEETEVKTRELEQRGVRVEKALRGECTESTSKNESDLLQEWFDLMRDKTELRRYEKELIVRAQELELEDRHARLQAELRERLGNNEHKTDEDVKTEKSIINEMMDIVAQRDSLIAVLEEDRLRYTNEDKGMEEQMLAKGLMMTPIQKSIEK</sequence>
<keyword evidence="8" id="KW-0274">FAD</keyword>
<dbReference type="InterPro" id="IPR001781">
    <property type="entry name" value="Znf_LIM"/>
</dbReference>
<accession>A0A6J2XSY9</accession>
<dbReference type="Gene3D" id="1.10.418.10">
    <property type="entry name" value="Calponin-like domain"/>
    <property type="match status" value="1"/>
</dbReference>
<feature type="compositionally biased region" description="Basic and acidic residues" evidence="18">
    <location>
        <begin position="2097"/>
        <end position="2122"/>
    </location>
</feature>
<feature type="compositionally biased region" description="Basic and acidic residues" evidence="18">
    <location>
        <begin position="698"/>
        <end position="712"/>
    </location>
</feature>
<dbReference type="InterPro" id="IPR022735">
    <property type="entry name" value="bMERB_dom"/>
</dbReference>
<feature type="compositionally biased region" description="Basic and acidic residues" evidence="18">
    <location>
        <begin position="1772"/>
        <end position="1785"/>
    </location>
</feature>
<evidence type="ECO:0000256" key="3">
    <source>
        <dbReference type="ARBA" id="ARBA00008223"/>
    </source>
</evidence>
<evidence type="ECO:0000256" key="8">
    <source>
        <dbReference type="ARBA" id="ARBA00022827"/>
    </source>
</evidence>
<dbReference type="PANTHER" id="PTHR23167:SF54">
    <property type="entry name" value="[F-ACTIN]-MONOOXYGENASE MICAL"/>
    <property type="match status" value="1"/>
</dbReference>
<dbReference type="OrthoDB" id="20799at2759"/>
<feature type="region of interest" description="Disordered" evidence="18">
    <location>
        <begin position="2485"/>
        <end position="2504"/>
    </location>
</feature>
<dbReference type="InterPro" id="IPR003953">
    <property type="entry name" value="FAD-dep_OxRdtase_2_FAD-bd"/>
</dbReference>
<dbReference type="GO" id="GO:0003779">
    <property type="term" value="F:actin binding"/>
    <property type="evidence" value="ECO:0007669"/>
    <property type="project" value="UniProtKB-KW"/>
</dbReference>
<evidence type="ECO:0000259" key="20">
    <source>
        <dbReference type="PROSITE" id="PS50023"/>
    </source>
</evidence>
<feature type="region of interest" description="Disordered" evidence="18">
    <location>
        <begin position="2716"/>
        <end position="2789"/>
    </location>
</feature>
<evidence type="ECO:0000256" key="2">
    <source>
        <dbReference type="ARBA" id="ARBA00004496"/>
    </source>
</evidence>
<feature type="compositionally biased region" description="Low complexity" evidence="18">
    <location>
        <begin position="2123"/>
        <end position="2132"/>
    </location>
</feature>
<evidence type="ECO:0000256" key="11">
    <source>
        <dbReference type="ARBA" id="ARBA00023002"/>
    </source>
</evidence>
<keyword evidence="6" id="KW-0285">Flavoprotein</keyword>
<keyword evidence="22" id="KW-1185">Reference proteome</keyword>
<feature type="region of interest" description="Disordered" evidence="18">
    <location>
        <begin position="1658"/>
        <end position="1722"/>
    </location>
</feature>
<evidence type="ECO:0000256" key="1">
    <source>
        <dbReference type="ARBA" id="ARBA00001974"/>
    </source>
</evidence>
<dbReference type="PROSITE" id="PS00478">
    <property type="entry name" value="LIM_DOMAIN_1"/>
    <property type="match status" value="1"/>
</dbReference>
<dbReference type="Pfam" id="PF00307">
    <property type="entry name" value="CH"/>
    <property type="match status" value="1"/>
</dbReference>
<evidence type="ECO:0000256" key="13">
    <source>
        <dbReference type="ARBA" id="ARBA00023038"/>
    </source>
</evidence>
<dbReference type="InterPro" id="IPR001715">
    <property type="entry name" value="CH_dom"/>
</dbReference>
<evidence type="ECO:0000256" key="12">
    <source>
        <dbReference type="ARBA" id="ARBA00023033"/>
    </source>
</evidence>
<dbReference type="PROSITE" id="PS51848">
    <property type="entry name" value="BMERB"/>
    <property type="match status" value="1"/>
</dbReference>
<feature type="region of interest" description="Disordered" evidence="18">
    <location>
        <begin position="784"/>
        <end position="805"/>
    </location>
</feature>
<feature type="region of interest" description="Disordered" evidence="18">
    <location>
        <begin position="1608"/>
        <end position="1631"/>
    </location>
</feature>
<comment type="cofactor">
    <cofactor evidence="1">
        <name>FAD</name>
        <dbReference type="ChEBI" id="CHEBI:57692"/>
    </cofactor>
</comment>
<feature type="compositionally biased region" description="Low complexity" evidence="18">
    <location>
        <begin position="1743"/>
        <end position="1756"/>
    </location>
</feature>
<dbReference type="Pfam" id="PF12130">
    <property type="entry name" value="bMERB_dom"/>
    <property type="match status" value="1"/>
</dbReference>
<feature type="compositionally biased region" description="Low complexity" evidence="18">
    <location>
        <begin position="2019"/>
        <end position="2038"/>
    </location>
</feature>
<evidence type="ECO:0000256" key="6">
    <source>
        <dbReference type="ARBA" id="ARBA00022630"/>
    </source>
</evidence>
<feature type="domain" description="Calponin-homology (CH)" evidence="19">
    <location>
        <begin position="533"/>
        <end position="637"/>
    </location>
</feature>
<name>A0A6J2XSY9_SITOR</name>
<protein>
    <recommendedName>
        <fullName evidence="4">F-actin monooxygenase</fullName>
        <ecNumber evidence="4">1.14.13.225</ecNumber>
    </recommendedName>
</protein>
<feature type="compositionally biased region" description="Polar residues" evidence="18">
    <location>
        <begin position="1812"/>
        <end position="1824"/>
    </location>
</feature>
<dbReference type="EC" id="1.14.13.225" evidence="4"/>
<keyword evidence="14" id="KW-0009">Actin-binding</keyword>
<dbReference type="PROSITE" id="PS50021">
    <property type="entry name" value="CH"/>
    <property type="match status" value="1"/>
</dbReference>
<keyword evidence="5" id="KW-0963">Cytoplasm</keyword>
<dbReference type="InterPro" id="IPR036872">
    <property type="entry name" value="CH_dom_sf"/>
</dbReference>
<keyword evidence="12" id="KW-0503">Monooxygenase</keyword>
<evidence type="ECO:0000256" key="15">
    <source>
        <dbReference type="ARBA" id="ARBA00049522"/>
    </source>
</evidence>
<dbReference type="Gene3D" id="2.10.110.10">
    <property type="entry name" value="Cysteine Rich Protein"/>
    <property type="match status" value="1"/>
</dbReference>
<dbReference type="GO" id="GO:0046872">
    <property type="term" value="F:metal ion binding"/>
    <property type="evidence" value="ECO:0007669"/>
    <property type="project" value="UniProtKB-KW"/>
</dbReference>
<dbReference type="SMART" id="SM00132">
    <property type="entry name" value="LIM"/>
    <property type="match status" value="1"/>
</dbReference>
<dbReference type="SUPFAM" id="SSF57716">
    <property type="entry name" value="Glucocorticoid receptor-like (DNA-binding domain)"/>
    <property type="match status" value="1"/>
</dbReference>
<feature type="compositionally biased region" description="Basic and acidic residues" evidence="18">
    <location>
        <begin position="785"/>
        <end position="805"/>
    </location>
</feature>
<organism evidence="22 23">
    <name type="scientific">Sitophilus oryzae</name>
    <name type="common">Rice weevil</name>
    <name type="synonym">Curculio oryzae</name>
    <dbReference type="NCBI Taxonomy" id="7048"/>
    <lineage>
        <taxon>Eukaryota</taxon>
        <taxon>Metazoa</taxon>
        <taxon>Ecdysozoa</taxon>
        <taxon>Arthropoda</taxon>
        <taxon>Hexapoda</taxon>
        <taxon>Insecta</taxon>
        <taxon>Pterygota</taxon>
        <taxon>Neoptera</taxon>
        <taxon>Endopterygota</taxon>
        <taxon>Coleoptera</taxon>
        <taxon>Polyphaga</taxon>
        <taxon>Cucujiformia</taxon>
        <taxon>Curculionidae</taxon>
        <taxon>Dryophthorinae</taxon>
        <taxon>Sitophilus</taxon>
    </lineage>
</organism>
<feature type="compositionally biased region" description="Basic and acidic residues" evidence="18">
    <location>
        <begin position="2757"/>
        <end position="2768"/>
    </location>
</feature>
<dbReference type="Pfam" id="PF25413">
    <property type="entry name" value="Rossman_Mical"/>
    <property type="match status" value="1"/>
</dbReference>
<feature type="compositionally biased region" description="Polar residues" evidence="18">
    <location>
        <begin position="1235"/>
        <end position="1251"/>
    </location>
</feature>
<feature type="region of interest" description="Disordered" evidence="18">
    <location>
        <begin position="1740"/>
        <end position="1834"/>
    </location>
</feature>
<dbReference type="SUPFAM" id="SSF47576">
    <property type="entry name" value="Calponin-homology domain, CH-domain"/>
    <property type="match status" value="1"/>
</dbReference>
<evidence type="ECO:0000313" key="22">
    <source>
        <dbReference type="Proteomes" id="UP000504635"/>
    </source>
</evidence>
<dbReference type="Pfam" id="PF00890">
    <property type="entry name" value="FAD_binding_2"/>
    <property type="match status" value="1"/>
</dbReference>
<dbReference type="SMART" id="SM01203">
    <property type="entry name" value="DUF3585"/>
    <property type="match status" value="1"/>
</dbReference>
<dbReference type="GO" id="GO:0120501">
    <property type="term" value="F:F-actin monooxygenase activity"/>
    <property type="evidence" value="ECO:0007669"/>
    <property type="project" value="UniProtKB-EC"/>
</dbReference>
<feature type="region of interest" description="Disordered" evidence="18">
    <location>
        <begin position="2405"/>
        <end position="2439"/>
    </location>
</feature>
<dbReference type="RefSeq" id="XP_030753714.1">
    <property type="nucleotide sequence ID" value="XM_030897854.1"/>
</dbReference>
<evidence type="ECO:0000256" key="18">
    <source>
        <dbReference type="SAM" id="MobiDB-lite"/>
    </source>
</evidence>
<feature type="region of interest" description="Disordered" evidence="18">
    <location>
        <begin position="698"/>
        <end position="718"/>
    </location>
</feature>
<evidence type="ECO:0000256" key="16">
    <source>
        <dbReference type="PROSITE-ProRule" id="PRU00125"/>
    </source>
</evidence>
<evidence type="ECO:0000256" key="5">
    <source>
        <dbReference type="ARBA" id="ARBA00022490"/>
    </source>
</evidence>
<dbReference type="InterPro" id="IPR050540">
    <property type="entry name" value="F-actin_Monoox_Mical"/>
</dbReference>
<evidence type="ECO:0000256" key="17">
    <source>
        <dbReference type="SAM" id="Coils"/>
    </source>
</evidence>
<dbReference type="InterPro" id="IPR057494">
    <property type="entry name" value="Rossman_Mical"/>
</dbReference>
<dbReference type="GO" id="GO:0005737">
    <property type="term" value="C:cytoplasm"/>
    <property type="evidence" value="ECO:0007669"/>
    <property type="project" value="UniProtKB-SubCell"/>
</dbReference>
<dbReference type="SMART" id="SM00033">
    <property type="entry name" value="CH"/>
    <property type="match status" value="1"/>
</dbReference>
<keyword evidence="17" id="KW-0175">Coiled coil</keyword>
<feature type="coiled-coil region" evidence="17">
    <location>
        <begin position="2343"/>
        <end position="2373"/>
    </location>
</feature>
<dbReference type="PROSITE" id="PS50023">
    <property type="entry name" value="LIM_DOMAIN_2"/>
    <property type="match status" value="1"/>
</dbReference>
<keyword evidence="10" id="KW-0521">NADP</keyword>
<evidence type="ECO:0000313" key="23">
    <source>
        <dbReference type="RefSeq" id="XP_030753714.1"/>
    </source>
</evidence>
<feature type="domain" description="BMERB" evidence="21">
    <location>
        <begin position="2924"/>
        <end position="3073"/>
    </location>
</feature>
<keyword evidence="9 16" id="KW-0862">Zinc</keyword>
<feature type="region of interest" description="Disordered" evidence="18">
    <location>
        <begin position="2065"/>
        <end position="2136"/>
    </location>
</feature>
<proteinExistence type="inferred from homology"/>
<evidence type="ECO:0000256" key="14">
    <source>
        <dbReference type="ARBA" id="ARBA00023203"/>
    </source>
</evidence>
<dbReference type="GeneID" id="115880586"/>
<dbReference type="Gene3D" id="3.50.50.60">
    <property type="entry name" value="FAD/NAD(P)-binding domain"/>
    <property type="match status" value="1"/>
</dbReference>
<feature type="compositionally biased region" description="Basic and acidic residues" evidence="18">
    <location>
        <begin position="2417"/>
        <end position="2437"/>
    </location>
</feature>
<comment type="similarity">
    <text evidence="3">Belongs to the Mical family.</text>
</comment>
<keyword evidence="7 16" id="KW-0479">Metal-binding</keyword>
<feature type="region of interest" description="Disordered" evidence="18">
    <location>
        <begin position="1968"/>
        <end position="2043"/>
    </location>
</feature>
<reference evidence="23" key="1">
    <citation type="submission" date="2025-08" db="UniProtKB">
        <authorList>
            <consortium name="RefSeq"/>
        </authorList>
    </citation>
    <scope>IDENTIFICATION</scope>
    <source>
        <tissue evidence="23">Gonads</tissue>
    </source>
</reference>
<gene>
    <name evidence="23" type="primary">LOC115880586</name>
</gene>
<dbReference type="Proteomes" id="UP000504635">
    <property type="component" value="Unplaced"/>
</dbReference>
<keyword evidence="11" id="KW-0560">Oxidoreductase</keyword>
<feature type="compositionally biased region" description="Acidic residues" evidence="18">
    <location>
        <begin position="1703"/>
        <end position="1714"/>
    </location>
</feature>
<dbReference type="SUPFAM" id="SSF51905">
    <property type="entry name" value="FAD/NAD(P)-binding domain"/>
    <property type="match status" value="1"/>
</dbReference>
<feature type="region of interest" description="Disordered" evidence="18">
    <location>
        <begin position="1234"/>
        <end position="1285"/>
    </location>
</feature>
<feature type="compositionally biased region" description="Acidic residues" evidence="18">
    <location>
        <begin position="1757"/>
        <end position="1771"/>
    </location>
</feature>
<evidence type="ECO:0000259" key="19">
    <source>
        <dbReference type="PROSITE" id="PS50021"/>
    </source>
</evidence>
<evidence type="ECO:0000256" key="9">
    <source>
        <dbReference type="ARBA" id="ARBA00022833"/>
    </source>
</evidence>
<evidence type="ECO:0000256" key="4">
    <source>
        <dbReference type="ARBA" id="ARBA00012709"/>
    </source>
</evidence>
<evidence type="ECO:0000259" key="21">
    <source>
        <dbReference type="PROSITE" id="PS51848"/>
    </source>
</evidence>
<evidence type="ECO:0000256" key="7">
    <source>
        <dbReference type="ARBA" id="ARBA00022723"/>
    </source>
</evidence>
<keyword evidence="13 16" id="KW-0440">LIM domain</keyword>
<feature type="compositionally biased region" description="Basic and acidic residues" evidence="18">
    <location>
        <begin position="1998"/>
        <end position="2007"/>
    </location>
</feature>
<feature type="domain" description="LIM zinc-binding" evidence="20">
    <location>
        <begin position="1543"/>
        <end position="1608"/>
    </location>
</feature>
<feature type="compositionally biased region" description="Acidic residues" evidence="18">
    <location>
        <begin position="1664"/>
        <end position="1677"/>
    </location>
</feature>
<comment type="catalytic activity">
    <reaction evidence="15">
        <text>L-methionyl-[F-actin] + NADPH + O2 + H(+) = L-methionyl-(R)-S-oxide-[F-actin] + NADP(+) + H2O</text>
        <dbReference type="Rhea" id="RHEA:51308"/>
        <dbReference type="Rhea" id="RHEA-COMP:12953"/>
        <dbReference type="Rhea" id="RHEA-COMP:12956"/>
        <dbReference type="ChEBI" id="CHEBI:15377"/>
        <dbReference type="ChEBI" id="CHEBI:15378"/>
        <dbReference type="ChEBI" id="CHEBI:15379"/>
        <dbReference type="ChEBI" id="CHEBI:16044"/>
        <dbReference type="ChEBI" id="CHEBI:45764"/>
        <dbReference type="ChEBI" id="CHEBI:57783"/>
        <dbReference type="ChEBI" id="CHEBI:58349"/>
        <dbReference type="EC" id="1.14.13.225"/>
    </reaction>
</comment>
<dbReference type="PANTHER" id="PTHR23167">
    <property type="entry name" value="CALPONIN HOMOLOGY DOMAIN-CONTAINING PROTEIN DDB_G0272472-RELATED"/>
    <property type="match status" value="1"/>
</dbReference>
<feature type="compositionally biased region" description="Polar residues" evidence="18">
    <location>
        <begin position="2066"/>
        <end position="2075"/>
    </location>
</feature>
<feature type="coiled-coil region" evidence="17">
    <location>
        <begin position="1473"/>
        <end position="1500"/>
    </location>
</feature>